<feature type="signal peptide" evidence="2">
    <location>
        <begin position="1"/>
        <end position="23"/>
    </location>
</feature>
<feature type="compositionally biased region" description="Polar residues" evidence="1">
    <location>
        <begin position="150"/>
        <end position="174"/>
    </location>
</feature>
<keyword evidence="2" id="KW-0732">Signal</keyword>
<name>A0A7W9U4U0_9BURK</name>
<feature type="chain" id="PRO_5031162091" description="Lipoprotein" evidence="2">
    <location>
        <begin position="24"/>
        <end position="174"/>
    </location>
</feature>
<accession>A0A7W9U4U0</accession>
<feature type="region of interest" description="Disordered" evidence="1">
    <location>
        <begin position="143"/>
        <end position="174"/>
    </location>
</feature>
<evidence type="ECO:0000313" key="3">
    <source>
        <dbReference type="EMBL" id="MBB6105925.1"/>
    </source>
</evidence>
<comment type="caution">
    <text evidence="3">The sequence shown here is derived from an EMBL/GenBank/DDBJ whole genome shotgun (WGS) entry which is preliminary data.</text>
</comment>
<gene>
    <name evidence="3" type="ORF">F4827_005795</name>
</gene>
<protein>
    <recommendedName>
        <fullName evidence="5">Lipoprotein</fullName>
    </recommendedName>
</protein>
<dbReference type="RefSeq" id="WP_183730167.1">
    <property type="nucleotide sequence ID" value="NZ_JACHBW010000021.1"/>
</dbReference>
<evidence type="ECO:0008006" key="5">
    <source>
        <dbReference type="Google" id="ProtNLM"/>
    </source>
</evidence>
<proteinExistence type="predicted"/>
<dbReference type="Proteomes" id="UP000571554">
    <property type="component" value="Unassembled WGS sequence"/>
</dbReference>
<evidence type="ECO:0000256" key="2">
    <source>
        <dbReference type="SAM" id="SignalP"/>
    </source>
</evidence>
<reference evidence="3 4" key="1">
    <citation type="submission" date="2020-08" db="EMBL/GenBank/DDBJ databases">
        <title>Above-ground endophytic microbial communities from plants in different locations in the United States.</title>
        <authorList>
            <person name="Frank C."/>
        </authorList>
    </citation>
    <scope>NUCLEOTIDE SEQUENCE [LARGE SCALE GENOMIC DNA]</scope>
    <source>
        <strain evidence="3 4">WP4_2_2</strain>
    </source>
</reference>
<keyword evidence="4" id="KW-1185">Reference proteome</keyword>
<sequence>MKYVQCAALVASIGLVTLTTGCATVTGGTTQNVSVKTQKDSVDVTGADCVLANSEGTYKVVTPGKVKVHRGKDDLSVHCTKGGEEPALTSVQSSTRAGAVVGDVAWLGLLTPITLGIDRANGGLFAYPDDITVSFGKPVTPSIAHDAETTAPTSTPKVQPDSTAATDTPSTLAR</sequence>
<dbReference type="EMBL" id="JACHBW010000021">
    <property type="protein sequence ID" value="MBB6105925.1"/>
    <property type="molecule type" value="Genomic_DNA"/>
</dbReference>
<dbReference type="PROSITE" id="PS51257">
    <property type="entry name" value="PROKAR_LIPOPROTEIN"/>
    <property type="match status" value="1"/>
</dbReference>
<evidence type="ECO:0000313" key="4">
    <source>
        <dbReference type="Proteomes" id="UP000571554"/>
    </source>
</evidence>
<evidence type="ECO:0000256" key="1">
    <source>
        <dbReference type="SAM" id="MobiDB-lite"/>
    </source>
</evidence>
<dbReference type="AlphaFoldDB" id="A0A7W9U4U0"/>
<organism evidence="3 4">
    <name type="scientific">Paraburkholderia bannensis</name>
    <dbReference type="NCBI Taxonomy" id="765414"/>
    <lineage>
        <taxon>Bacteria</taxon>
        <taxon>Pseudomonadati</taxon>
        <taxon>Pseudomonadota</taxon>
        <taxon>Betaproteobacteria</taxon>
        <taxon>Burkholderiales</taxon>
        <taxon>Burkholderiaceae</taxon>
        <taxon>Paraburkholderia</taxon>
    </lineage>
</organism>